<dbReference type="Pfam" id="PF04167">
    <property type="entry name" value="DUF402"/>
    <property type="match status" value="1"/>
</dbReference>
<dbReference type="Gene3D" id="3.40.630.30">
    <property type="match status" value="1"/>
</dbReference>
<keyword evidence="3" id="KW-1185">Reference proteome</keyword>
<comment type="caution">
    <text evidence="2">The sequence shown here is derived from an EMBL/GenBank/DDBJ whole genome shotgun (WGS) entry which is preliminary data.</text>
</comment>
<accession>A0ABP8JER9</accession>
<dbReference type="RefSeq" id="WP_385920503.1">
    <property type="nucleotide sequence ID" value="NZ_BAABFR010000020.1"/>
</dbReference>
<dbReference type="InterPro" id="IPR000182">
    <property type="entry name" value="GNAT_dom"/>
</dbReference>
<evidence type="ECO:0000259" key="1">
    <source>
        <dbReference type="PROSITE" id="PS51186"/>
    </source>
</evidence>
<reference evidence="3" key="1">
    <citation type="journal article" date="2019" name="Int. J. Syst. Evol. Microbiol.">
        <title>The Global Catalogue of Microorganisms (GCM) 10K type strain sequencing project: providing services to taxonomists for standard genome sequencing and annotation.</title>
        <authorList>
            <consortium name="The Broad Institute Genomics Platform"/>
            <consortium name="The Broad Institute Genome Sequencing Center for Infectious Disease"/>
            <person name="Wu L."/>
            <person name="Ma J."/>
        </authorList>
    </citation>
    <scope>NUCLEOTIDE SEQUENCE [LARGE SCALE GENOMIC DNA]</scope>
    <source>
        <strain evidence="3">JCM 17688</strain>
    </source>
</reference>
<feature type="domain" description="N-acetyltransferase" evidence="1">
    <location>
        <begin position="1"/>
        <end position="144"/>
    </location>
</feature>
<sequence>MRFTDSPDHASDIDELRGHLRIDSLTRSAAVREALDRFGEDPHTVTEFAYAEDGAIAGGLVGTSAYGWLTIGAIWVREPRRGLGASLIARAETRARRAGCDGIIVRALDFQSPQFFQRVGFRPSGAVIGRPAGATEITLVKRITADPSGGVGGLDAGRDDASAVDDGALHPPKQESFDTVELVNVDPKGIARPVETFREEAFGLYLARPADHPRFGYLESWLLPAQHLRANIFHFRPGVERDQRVYLDVARIWRDGPVWHTEDWYLDLVEHPGRPIELTDVDELLDATVAGLLSPEDAETAIRVATEASSSITLHGHSVDAWLASIGAPITWRE</sequence>
<dbReference type="Proteomes" id="UP001500635">
    <property type="component" value="Unassembled WGS sequence"/>
</dbReference>
<dbReference type="InterPro" id="IPR007295">
    <property type="entry name" value="DUF402"/>
</dbReference>
<evidence type="ECO:0000313" key="2">
    <source>
        <dbReference type="EMBL" id="GAA4389701.1"/>
    </source>
</evidence>
<organism evidence="2 3">
    <name type="scientific">Tsukamurella soli</name>
    <dbReference type="NCBI Taxonomy" id="644556"/>
    <lineage>
        <taxon>Bacteria</taxon>
        <taxon>Bacillati</taxon>
        <taxon>Actinomycetota</taxon>
        <taxon>Actinomycetes</taxon>
        <taxon>Mycobacteriales</taxon>
        <taxon>Tsukamurellaceae</taxon>
        <taxon>Tsukamurella</taxon>
    </lineage>
</organism>
<dbReference type="Gene3D" id="2.40.380.10">
    <property type="entry name" value="FomD-like"/>
    <property type="match status" value="1"/>
</dbReference>
<dbReference type="PROSITE" id="PS51186">
    <property type="entry name" value="GNAT"/>
    <property type="match status" value="1"/>
</dbReference>
<dbReference type="EMBL" id="BAABFR010000020">
    <property type="protein sequence ID" value="GAA4389701.1"/>
    <property type="molecule type" value="Genomic_DNA"/>
</dbReference>
<dbReference type="InterPro" id="IPR035930">
    <property type="entry name" value="FomD-like_sf"/>
</dbReference>
<dbReference type="InterPro" id="IPR016181">
    <property type="entry name" value="Acyl_CoA_acyltransferase"/>
</dbReference>
<gene>
    <name evidence="2" type="ORF">GCM10023147_16800</name>
</gene>
<dbReference type="Pfam" id="PF00583">
    <property type="entry name" value="Acetyltransf_1"/>
    <property type="match status" value="1"/>
</dbReference>
<protein>
    <recommendedName>
        <fullName evidence="1">N-acetyltransferase domain-containing protein</fullName>
    </recommendedName>
</protein>
<dbReference type="SUPFAM" id="SSF55729">
    <property type="entry name" value="Acyl-CoA N-acyltransferases (Nat)"/>
    <property type="match status" value="1"/>
</dbReference>
<dbReference type="SUPFAM" id="SSF159234">
    <property type="entry name" value="FomD-like"/>
    <property type="match status" value="1"/>
</dbReference>
<name>A0ABP8JER9_9ACTN</name>
<proteinExistence type="predicted"/>
<evidence type="ECO:0000313" key="3">
    <source>
        <dbReference type="Proteomes" id="UP001500635"/>
    </source>
</evidence>